<evidence type="ECO:0000256" key="5">
    <source>
        <dbReference type="SAM" id="MobiDB-lite"/>
    </source>
</evidence>
<evidence type="ECO:0000313" key="7">
    <source>
        <dbReference type="Proteomes" id="UP000886653"/>
    </source>
</evidence>
<comment type="subcellular location">
    <subcellularLocation>
        <location evidence="1">Nucleus</location>
    </subcellularLocation>
</comment>
<evidence type="ECO:0000256" key="3">
    <source>
        <dbReference type="ARBA" id="ARBA00022552"/>
    </source>
</evidence>
<sequence length="406" mass="45683">MPDDYQSKSLKGEDPERKLKRKSHDPNGKTKSEIPNQNVKRIKSVKKGVKAVSLKGDTVPLGKFLASNDKVTRDRAVAALRTFISGSTENGIRQGLFSKIELNNDHWTSSATLATVDSRLDSLAMAKLFKGLFYCYWMSDKPLVQQQLANELADLCLVYQPQSIPTSKGMAQALTTRGGLTLWRGFWEAIRREWHGLDRHRIDKYLLLLRRYTERGLRLLQRVNWHPSAIAEWAQILEETVLNVSDVQTPMSLAYHFCDVFLEEVNRTLESRPENDSESIESITIQPIPIDLLLDPFCHALAQARPGTAILQRIIESVITPLFENIEVHLSTGKYTPPSSIIPVFSSFATGICVEGDNGRSIDLSLVKTSLLRTLFKTGAQKDCLEANRKKLYALWATRGGVTDED</sequence>
<name>A0A9P6NI72_9BASI</name>
<comment type="similarity">
    <text evidence="2">Belongs to the RRP1 family.</text>
</comment>
<comment type="caution">
    <text evidence="6">The sequence shown here is derived from an EMBL/GenBank/DDBJ whole genome shotgun (WGS) entry which is preliminary data.</text>
</comment>
<gene>
    <name evidence="6" type="ORF">CROQUDRAFT_659750</name>
</gene>
<dbReference type="GO" id="GO:0030688">
    <property type="term" value="C:preribosome, small subunit precursor"/>
    <property type="evidence" value="ECO:0007669"/>
    <property type="project" value="InterPro"/>
</dbReference>
<dbReference type="OrthoDB" id="2019504at2759"/>
<evidence type="ECO:0000256" key="2">
    <source>
        <dbReference type="ARBA" id="ARBA00006374"/>
    </source>
</evidence>
<dbReference type="GO" id="GO:0005634">
    <property type="term" value="C:nucleus"/>
    <property type="evidence" value="ECO:0007669"/>
    <property type="project" value="UniProtKB-SubCell"/>
</dbReference>
<dbReference type="AlphaFoldDB" id="A0A9P6NI72"/>
<evidence type="ECO:0008006" key="8">
    <source>
        <dbReference type="Google" id="ProtNLM"/>
    </source>
</evidence>
<proteinExistence type="inferred from homology"/>
<keyword evidence="3" id="KW-0698">rRNA processing</keyword>
<dbReference type="PANTHER" id="PTHR13026">
    <property type="entry name" value="NNP-1 PROTEIN NOVEL NUCLEAR PROTEIN 1 NOP52"/>
    <property type="match status" value="1"/>
</dbReference>
<dbReference type="PANTHER" id="PTHR13026:SF0">
    <property type="entry name" value="RIBOSOMAL RNA PROCESSING 1B"/>
    <property type="match status" value="1"/>
</dbReference>
<dbReference type="InterPro" id="IPR010301">
    <property type="entry name" value="RRP1"/>
</dbReference>
<feature type="region of interest" description="Disordered" evidence="5">
    <location>
        <begin position="1"/>
        <end position="36"/>
    </location>
</feature>
<reference evidence="6" key="1">
    <citation type="submission" date="2013-11" db="EMBL/GenBank/DDBJ databases">
        <title>Genome sequence of the fusiform rust pathogen reveals effectors for host alternation and coevolution with pine.</title>
        <authorList>
            <consortium name="DOE Joint Genome Institute"/>
            <person name="Smith K."/>
            <person name="Pendleton A."/>
            <person name="Kubisiak T."/>
            <person name="Anderson C."/>
            <person name="Salamov A."/>
            <person name="Aerts A."/>
            <person name="Riley R."/>
            <person name="Clum A."/>
            <person name="Lindquist E."/>
            <person name="Ence D."/>
            <person name="Campbell M."/>
            <person name="Kronenberg Z."/>
            <person name="Feau N."/>
            <person name="Dhillon B."/>
            <person name="Hamelin R."/>
            <person name="Burleigh J."/>
            <person name="Smith J."/>
            <person name="Yandell M."/>
            <person name="Nelson C."/>
            <person name="Grigoriev I."/>
            <person name="Davis J."/>
        </authorList>
    </citation>
    <scope>NUCLEOTIDE SEQUENCE</scope>
    <source>
        <strain evidence="6">G11</strain>
    </source>
</reference>
<dbReference type="EMBL" id="MU167292">
    <property type="protein sequence ID" value="KAG0144574.1"/>
    <property type="molecule type" value="Genomic_DNA"/>
</dbReference>
<protein>
    <recommendedName>
        <fullName evidence="8">Ribosomal RNA-processing protein 1</fullName>
    </recommendedName>
</protein>
<dbReference type="Proteomes" id="UP000886653">
    <property type="component" value="Unassembled WGS sequence"/>
</dbReference>
<accession>A0A9P6NI72</accession>
<evidence type="ECO:0000313" key="6">
    <source>
        <dbReference type="EMBL" id="KAG0144574.1"/>
    </source>
</evidence>
<evidence type="ECO:0000256" key="1">
    <source>
        <dbReference type="ARBA" id="ARBA00004123"/>
    </source>
</evidence>
<dbReference type="Pfam" id="PF05997">
    <property type="entry name" value="Nop52"/>
    <property type="match status" value="1"/>
</dbReference>
<organism evidence="6 7">
    <name type="scientific">Cronartium quercuum f. sp. fusiforme G11</name>
    <dbReference type="NCBI Taxonomy" id="708437"/>
    <lineage>
        <taxon>Eukaryota</taxon>
        <taxon>Fungi</taxon>
        <taxon>Dikarya</taxon>
        <taxon>Basidiomycota</taxon>
        <taxon>Pucciniomycotina</taxon>
        <taxon>Pucciniomycetes</taxon>
        <taxon>Pucciniales</taxon>
        <taxon>Coleosporiaceae</taxon>
        <taxon>Cronartium</taxon>
    </lineage>
</organism>
<evidence type="ECO:0000256" key="4">
    <source>
        <dbReference type="ARBA" id="ARBA00023242"/>
    </source>
</evidence>
<keyword evidence="7" id="KW-1185">Reference proteome</keyword>
<dbReference type="GO" id="GO:0006364">
    <property type="term" value="P:rRNA processing"/>
    <property type="evidence" value="ECO:0007669"/>
    <property type="project" value="UniProtKB-KW"/>
</dbReference>
<keyword evidence="4" id="KW-0539">Nucleus</keyword>